<accession>A0AAE4IUY0</accession>
<name>A0AAE4IUY0_9ENTR</name>
<evidence type="ECO:0000256" key="1">
    <source>
        <dbReference type="ARBA" id="ARBA00022737"/>
    </source>
</evidence>
<feature type="domain" description="PRD" evidence="2">
    <location>
        <begin position="229"/>
        <end position="336"/>
    </location>
</feature>
<dbReference type="AlphaFoldDB" id="A0AAE4IUY0"/>
<dbReference type="PROSITE" id="PS51372">
    <property type="entry name" value="PRD_2"/>
    <property type="match status" value="1"/>
</dbReference>
<evidence type="ECO:0000313" key="4">
    <source>
        <dbReference type="Proteomes" id="UP001248822"/>
    </source>
</evidence>
<dbReference type="EMBL" id="JAQGEC010000008">
    <property type="protein sequence ID" value="MDR9890710.1"/>
    <property type="molecule type" value="Genomic_DNA"/>
</dbReference>
<gene>
    <name evidence="3" type="primary">csiE</name>
    <name evidence="3" type="ORF">O7047_10740</name>
</gene>
<dbReference type="SUPFAM" id="SSF63520">
    <property type="entry name" value="PTS-regulatory domain, PRD"/>
    <property type="match status" value="1"/>
</dbReference>
<dbReference type="RefSeq" id="WP_310826160.1">
    <property type="nucleotide sequence ID" value="NZ_JAQGEC010000008.1"/>
</dbReference>
<protein>
    <submittedName>
        <fullName evidence="3">Stationary phase inducible protein CsiE</fullName>
    </submittedName>
</protein>
<comment type="caution">
    <text evidence="3">The sequence shown here is derived from an EMBL/GenBank/DDBJ whole genome shotgun (WGS) entry which is preliminary data.</text>
</comment>
<dbReference type="PANTHER" id="PTHR30185">
    <property type="entry name" value="CRYPTIC BETA-GLUCOSIDE BGL OPERON ANTITERMINATOR"/>
    <property type="match status" value="1"/>
</dbReference>
<dbReference type="Pfam" id="PF00874">
    <property type="entry name" value="PRD"/>
    <property type="match status" value="2"/>
</dbReference>
<keyword evidence="1" id="KW-0677">Repeat</keyword>
<reference evidence="3" key="1">
    <citation type="submission" date="2022-12" db="EMBL/GenBank/DDBJ databases">
        <title>NDM-1 containing novel ST 2018 Pseudenterobacter timonensis.</title>
        <authorList>
            <person name="Halder G."/>
            <person name="Mandal S."/>
            <person name="Dutta S."/>
        </authorList>
    </citation>
    <scope>NUCLEOTIDE SEQUENCE</scope>
    <source>
        <strain evidence="3">CNCI147</strain>
    </source>
</reference>
<dbReference type="InterPro" id="IPR036634">
    <property type="entry name" value="PRD_sf"/>
</dbReference>
<dbReference type="InterPro" id="IPR011608">
    <property type="entry name" value="PRD"/>
</dbReference>
<evidence type="ECO:0000259" key="2">
    <source>
        <dbReference type="PROSITE" id="PS51372"/>
    </source>
</evidence>
<dbReference type="PANTHER" id="PTHR30185:SF14">
    <property type="entry name" value="STATIONARY PHASE-INDUCIBLE PROTEIN CSIE-RELATED"/>
    <property type="match status" value="1"/>
</dbReference>
<organism evidence="3 4">
    <name type="scientific">Pseudenterobacter timonensis</name>
    <dbReference type="NCBI Taxonomy" id="1755099"/>
    <lineage>
        <taxon>Bacteria</taxon>
        <taxon>Pseudomonadati</taxon>
        <taxon>Pseudomonadota</taxon>
        <taxon>Gammaproteobacteria</taxon>
        <taxon>Enterobacterales</taxon>
        <taxon>Enterobacteriaceae</taxon>
        <taxon>Pseudenterobacter</taxon>
    </lineage>
</organism>
<dbReference type="GO" id="GO:0006355">
    <property type="term" value="P:regulation of DNA-templated transcription"/>
    <property type="evidence" value="ECO:0007669"/>
    <property type="project" value="InterPro"/>
</dbReference>
<dbReference type="InterPro" id="IPR050661">
    <property type="entry name" value="BglG_antiterminators"/>
</dbReference>
<proteinExistence type="predicted"/>
<evidence type="ECO:0000313" key="3">
    <source>
        <dbReference type="EMBL" id="MDR9890710.1"/>
    </source>
</evidence>
<dbReference type="Gene3D" id="1.10.1790.10">
    <property type="entry name" value="PRD domain"/>
    <property type="match status" value="1"/>
</dbReference>
<dbReference type="Proteomes" id="UP001248822">
    <property type="component" value="Unassembled WGS sequence"/>
</dbReference>
<sequence>MMPTLTPPSVLSAPQRRCQVLLTLFQPGQIATAETFSTLNGVDDELAREDIAETEREIQRYHRLSIISGPDGCYRIEGTTLDQRLCLLHWLRRGLRLCPDYISRHFLPALKRELKQQGILRTLYDDTNLHALINLCARRLQKRFESRDVQFLHLYLQYCLLQHHAGIAPEFNPIQQRWVQTCAEYQLAQEIGRHWQRRVRQDAPLTESLFMALLFSMVHLPDPIRDNHQQNQQLRLAIARLVLRFREMGGVQFNDEQGLNAQLYIHLAQALNRCLFSIGIDNTLPDEFARLYPRLMRTTRDALHDFEVEYGVTFSEEETGLVAVIFGAWLMQENDLHEKQILLLVGSNHELEQEIEQQLRELTLLPLNIKPVPMETFQQEGATRGVALVVTPYTTPLPLFSPPLIHAAEALTPHQQQQIRKMLESG</sequence>
<dbReference type="NCBIfam" id="NF008597">
    <property type="entry name" value="PRK11564.1"/>
    <property type="match status" value="1"/>
</dbReference>